<organism evidence="1 2">
    <name type="scientific">Thermoanaerobaculum aquaticum</name>
    <dbReference type="NCBI Taxonomy" id="1312852"/>
    <lineage>
        <taxon>Bacteria</taxon>
        <taxon>Pseudomonadati</taxon>
        <taxon>Acidobacteriota</taxon>
        <taxon>Thermoanaerobaculia</taxon>
        <taxon>Thermoanaerobaculales</taxon>
        <taxon>Thermoanaerobaculaceae</taxon>
        <taxon>Thermoanaerobaculum</taxon>
    </lineage>
</organism>
<keyword evidence="2" id="KW-1185">Reference proteome</keyword>
<name>A0A062Y0L4_9BACT</name>
<sequence length="176" mass="19038">MGRDLAVRPLASWNAFTLRLDRDVLLLFALRLLRGQAPQVEDLALEGEGERLRLKSKVRVAGVALGIAVEVEEIRVKGGLLGFHLRAIKGPLGLGVPRVVLDLLSRRLPLPVELDRESGVVLVDLRGRLPLGLEVEVRHVRLHAGTIEIALGPGRLAPPAPPEVEDLETPEAALGV</sequence>
<dbReference type="EMBL" id="JMFG01000016">
    <property type="protein sequence ID" value="KDA53881.1"/>
    <property type="molecule type" value="Genomic_DNA"/>
</dbReference>
<dbReference type="RefSeq" id="WP_038048859.1">
    <property type="nucleotide sequence ID" value="NZ_JMFG01000016.1"/>
</dbReference>
<dbReference type="AlphaFoldDB" id="A0A062Y0L4"/>
<dbReference type="STRING" id="1312852.EG19_02595"/>
<accession>A0A062Y0L4</accession>
<evidence type="ECO:0008006" key="3">
    <source>
        <dbReference type="Google" id="ProtNLM"/>
    </source>
</evidence>
<dbReference type="Proteomes" id="UP000027284">
    <property type="component" value="Unassembled WGS sequence"/>
</dbReference>
<evidence type="ECO:0000313" key="1">
    <source>
        <dbReference type="EMBL" id="KDA53881.1"/>
    </source>
</evidence>
<gene>
    <name evidence="1" type="ORF">EG19_02595</name>
</gene>
<proteinExistence type="predicted"/>
<protein>
    <recommendedName>
        <fullName evidence="3">DUF2993 domain-containing protein</fullName>
    </recommendedName>
</protein>
<evidence type="ECO:0000313" key="2">
    <source>
        <dbReference type="Proteomes" id="UP000027284"/>
    </source>
</evidence>
<comment type="caution">
    <text evidence="1">The sequence shown here is derived from an EMBL/GenBank/DDBJ whole genome shotgun (WGS) entry which is preliminary data.</text>
</comment>
<reference evidence="1 2" key="1">
    <citation type="submission" date="2014-04" db="EMBL/GenBank/DDBJ databases">
        <title>The Genome Sequence of Thermoanaerobaculum aquaticum MP-01, The First Cultivated Group 23 Acidobacterium.</title>
        <authorList>
            <person name="Stamps B.W."/>
            <person name="Losey N.A."/>
            <person name="Lawson P.A."/>
            <person name="Stevenson B.S."/>
        </authorList>
    </citation>
    <scope>NUCLEOTIDE SEQUENCE [LARGE SCALE GENOMIC DNA]</scope>
    <source>
        <strain evidence="1 2">MP-01</strain>
    </source>
</reference>